<dbReference type="STRING" id="60547.GCA_000751215_00111"/>
<keyword evidence="10 13" id="KW-1133">Transmembrane helix</keyword>
<feature type="transmembrane region" description="Helical" evidence="13">
    <location>
        <begin position="127"/>
        <end position="154"/>
    </location>
</feature>
<organism evidence="14 15">
    <name type="scientific">Caballeronia glathei</name>
    <dbReference type="NCBI Taxonomy" id="60547"/>
    <lineage>
        <taxon>Bacteria</taxon>
        <taxon>Pseudomonadati</taxon>
        <taxon>Pseudomonadota</taxon>
        <taxon>Betaproteobacteria</taxon>
        <taxon>Burkholderiales</taxon>
        <taxon>Burkholderiaceae</taxon>
        <taxon>Caballeronia</taxon>
    </lineage>
</organism>
<evidence type="ECO:0000256" key="2">
    <source>
        <dbReference type="ARBA" id="ARBA00004429"/>
    </source>
</evidence>
<keyword evidence="15" id="KW-1185">Reference proteome</keyword>
<dbReference type="InterPro" id="IPR003544">
    <property type="entry name" value="Cyt_c_biogenesis_CcmB"/>
</dbReference>
<proteinExistence type="inferred from homology"/>
<feature type="transmembrane region" description="Helical" evidence="13">
    <location>
        <begin position="47"/>
        <end position="69"/>
    </location>
</feature>
<dbReference type="InterPro" id="IPR026031">
    <property type="entry name" value="Cyt_c_CcmB_bac"/>
</dbReference>
<evidence type="ECO:0000256" key="13">
    <source>
        <dbReference type="SAM" id="Phobius"/>
    </source>
</evidence>
<evidence type="ECO:0000256" key="11">
    <source>
        <dbReference type="ARBA" id="ARBA00023136"/>
    </source>
</evidence>
<comment type="function">
    <text evidence="1 12">Required for the export of heme to the periplasm for the biogenesis of c-type cytochromes.</text>
</comment>
<evidence type="ECO:0000256" key="9">
    <source>
        <dbReference type="ARBA" id="ARBA00022748"/>
    </source>
</evidence>
<evidence type="ECO:0000313" key="14">
    <source>
        <dbReference type="EMBL" id="KDR41048.1"/>
    </source>
</evidence>
<evidence type="ECO:0000256" key="6">
    <source>
        <dbReference type="ARBA" id="ARBA00022475"/>
    </source>
</evidence>
<dbReference type="RefSeq" id="WP_035924437.1">
    <property type="nucleotide sequence ID" value="NZ_CADFFX010000028.1"/>
</dbReference>
<dbReference type="PANTHER" id="PTHR30070">
    <property type="entry name" value="HEME EXPORTER PROTEIN B"/>
    <property type="match status" value="1"/>
</dbReference>
<evidence type="ECO:0000256" key="1">
    <source>
        <dbReference type="ARBA" id="ARBA00002442"/>
    </source>
</evidence>
<dbReference type="PRINTS" id="PR01414">
    <property type="entry name" value="CCMBBIOGNSIS"/>
</dbReference>
<keyword evidence="8 13" id="KW-0812">Transmembrane</keyword>
<dbReference type="AlphaFoldDB" id="A0A069PJZ6"/>
<dbReference type="GO" id="GO:0015232">
    <property type="term" value="F:heme transmembrane transporter activity"/>
    <property type="evidence" value="ECO:0007669"/>
    <property type="project" value="InterPro"/>
</dbReference>
<dbReference type="GO" id="GO:0017004">
    <property type="term" value="P:cytochrome complex assembly"/>
    <property type="evidence" value="ECO:0007669"/>
    <property type="project" value="UniProtKB-KW"/>
</dbReference>
<keyword evidence="9 12" id="KW-0201">Cytochrome c-type biogenesis</keyword>
<keyword evidence="7 12" id="KW-0997">Cell inner membrane</keyword>
<evidence type="ECO:0000256" key="7">
    <source>
        <dbReference type="ARBA" id="ARBA00022519"/>
    </source>
</evidence>
<feature type="transmembrane region" description="Helical" evidence="13">
    <location>
        <begin position="161"/>
        <end position="182"/>
    </location>
</feature>
<feature type="transmembrane region" description="Helical" evidence="13">
    <location>
        <begin position="194"/>
        <end position="217"/>
    </location>
</feature>
<dbReference type="Proteomes" id="UP000027466">
    <property type="component" value="Unassembled WGS sequence"/>
</dbReference>
<dbReference type="NCBIfam" id="TIGR01190">
    <property type="entry name" value="ccmB"/>
    <property type="match status" value="1"/>
</dbReference>
<dbReference type="PANTHER" id="PTHR30070:SF1">
    <property type="entry name" value="CYTOCHROME C BIOGENESIS B-RELATED"/>
    <property type="match status" value="1"/>
</dbReference>
<keyword evidence="6 12" id="KW-1003">Cell membrane</keyword>
<evidence type="ECO:0000256" key="12">
    <source>
        <dbReference type="PIRNR" id="PIRNR002764"/>
    </source>
</evidence>
<evidence type="ECO:0000256" key="10">
    <source>
        <dbReference type="ARBA" id="ARBA00022989"/>
    </source>
</evidence>
<accession>A0A069PJZ6</accession>
<feature type="transmembrane region" description="Helical" evidence="13">
    <location>
        <begin position="21"/>
        <end position="41"/>
    </location>
</feature>
<keyword evidence="5 12" id="KW-0813">Transport</keyword>
<evidence type="ECO:0000313" key="15">
    <source>
        <dbReference type="Proteomes" id="UP000027466"/>
    </source>
</evidence>
<evidence type="ECO:0000256" key="5">
    <source>
        <dbReference type="ARBA" id="ARBA00022448"/>
    </source>
</evidence>
<gene>
    <name evidence="14" type="ORF">BG61_21220</name>
</gene>
<evidence type="ECO:0000256" key="8">
    <source>
        <dbReference type="ARBA" id="ARBA00022692"/>
    </source>
</evidence>
<sequence>MFSLMACVMRRELALTWRRRTDALGCLLFFVIATSLFPIAVGADPALLHVIAPGVLWVTALLATMLSLPRLFSHDFDDGSLDQMLLSPQSLFAVVSAKIAAHWMTSGFALVLLTPVIALQYDLDARAVLMLTASLLLGTPALSLIGSIGAALTIGVRGGGLLLAVLVVPLQLPVLVFGVGAADAARAAAWTEASFSLLGAMLIAALALCPGATAAALRISAQ</sequence>
<name>A0A069PJZ6_9BURK</name>
<dbReference type="EMBL" id="JFHC01000032">
    <property type="protein sequence ID" value="KDR41048.1"/>
    <property type="molecule type" value="Genomic_DNA"/>
</dbReference>
<protein>
    <recommendedName>
        <fullName evidence="4 12">Heme exporter protein B</fullName>
    </recommendedName>
</protein>
<reference evidence="14 15" key="1">
    <citation type="submission" date="2014-03" db="EMBL/GenBank/DDBJ databases">
        <title>Draft Genome Sequences of Four Burkholderia Strains.</title>
        <authorList>
            <person name="Liu X.Y."/>
            <person name="Li C.X."/>
            <person name="Xu J.H."/>
        </authorList>
    </citation>
    <scope>NUCLEOTIDE SEQUENCE [LARGE SCALE GENOMIC DNA]</scope>
    <source>
        <strain evidence="14 15">DSM 50014</strain>
    </source>
</reference>
<keyword evidence="11 12" id="KW-0472">Membrane</keyword>
<dbReference type="PIRSF" id="PIRSF002764">
    <property type="entry name" value="CcmB"/>
    <property type="match status" value="1"/>
</dbReference>
<comment type="caution">
    <text evidence="14">The sequence shown here is derived from an EMBL/GenBank/DDBJ whole genome shotgun (WGS) entry which is preliminary data.</text>
</comment>
<comment type="similarity">
    <text evidence="3 12">Belongs to the CcmB/CycW/HelB family.</text>
</comment>
<dbReference type="Pfam" id="PF03379">
    <property type="entry name" value="CcmB"/>
    <property type="match status" value="1"/>
</dbReference>
<comment type="subcellular location">
    <subcellularLocation>
        <location evidence="2">Cell inner membrane</location>
        <topology evidence="2">Multi-pass membrane protein</topology>
    </subcellularLocation>
</comment>
<evidence type="ECO:0000256" key="3">
    <source>
        <dbReference type="ARBA" id="ARBA00010544"/>
    </source>
</evidence>
<feature type="transmembrane region" description="Helical" evidence="13">
    <location>
        <begin position="90"/>
        <end position="121"/>
    </location>
</feature>
<dbReference type="GO" id="GO:0005886">
    <property type="term" value="C:plasma membrane"/>
    <property type="evidence" value="ECO:0007669"/>
    <property type="project" value="UniProtKB-SubCell"/>
</dbReference>
<dbReference type="GO" id="GO:1903607">
    <property type="term" value="P:cytochrome c biosynthetic process"/>
    <property type="evidence" value="ECO:0007669"/>
    <property type="project" value="TreeGrafter"/>
</dbReference>
<evidence type="ECO:0000256" key="4">
    <source>
        <dbReference type="ARBA" id="ARBA00016452"/>
    </source>
</evidence>